<organism evidence="1 2">
    <name type="scientific">Hortaea werneckii</name>
    <name type="common">Black yeast</name>
    <name type="synonym">Cladosporium werneckii</name>
    <dbReference type="NCBI Taxonomy" id="91943"/>
    <lineage>
        <taxon>Eukaryota</taxon>
        <taxon>Fungi</taxon>
        <taxon>Dikarya</taxon>
        <taxon>Ascomycota</taxon>
        <taxon>Pezizomycotina</taxon>
        <taxon>Dothideomycetes</taxon>
        <taxon>Dothideomycetidae</taxon>
        <taxon>Mycosphaerellales</taxon>
        <taxon>Teratosphaeriaceae</taxon>
        <taxon>Hortaea</taxon>
    </lineage>
</organism>
<dbReference type="Proteomes" id="UP000268823">
    <property type="component" value="Unassembled WGS sequence"/>
</dbReference>
<gene>
    <name evidence="1" type="ORF">D0861_00176</name>
</gene>
<dbReference type="Gene3D" id="3.30.70.270">
    <property type="match status" value="1"/>
</dbReference>
<accession>A0A3M7G5U4</accession>
<dbReference type="AlphaFoldDB" id="A0A3M7G5U4"/>
<dbReference type="InterPro" id="IPR043502">
    <property type="entry name" value="DNA/RNA_pol_sf"/>
</dbReference>
<dbReference type="OrthoDB" id="3937513at2759"/>
<proteinExistence type="predicted"/>
<dbReference type="InterPro" id="IPR043128">
    <property type="entry name" value="Rev_trsase/Diguanyl_cyclase"/>
</dbReference>
<name>A0A3M7G5U4_HORWE</name>
<dbReference type="SUPFAM" id="SSF56672">
    <property type="entry name" value="DNA/RNA polymerases"/>
    <property type="match status" value="1"/>
</dbReference>
<protein>
    <submittedName>
        <fullName evidence="1">Uncharacterized protein</fullName>
    </submittedName>
</protein>
<sequence>MLVKEPIDEADDRRGAYNNVTDIQAFLGLANYNRKFVEGYSKLAILLTSLTKKDAKFV</sequence>
<evidence type="ECO:0000313" key="1">
    <source>
        <dbReference type="EMBL" id="RMY96353.1"/>
    </source>
</evidence>
<dbReference type="EMBL" id="QWIR01000002">
    <property type="protein sequence ID" value="RMY96353.1"/>
    <property type="molecule type" value="Genomic_DNA"/>
</dbReference>
<evidence type="ECO:0000313" key="2">
    <source>
        <dbReference type="Proteomes" id="UP000268823"/>
    </source>
</evidence>
<comment type="caution">
    <text evidence="1">The sequence shown here is derived from an EMBL/GenBank/DDBJ whole genome shotgun (WGS) entry which is preliminary data.</text>
</comment>
<reference evidence="1 2" key="1">
    <citation type="journal article" date="2018" name="BMC Genomics">
        <title>Genomic evidence for intraspecific hybridization in a clonal and extremely halotolerant yeast.</title>
        <authorList>
            <person name="Gostincar C."/>
            <person name="Stajich J.E."/>
            <person name="Zupancic J."/>
            <person name="Zalar P."/>
            <person name="Gunde-Cimerman N."/>
        </authorList>
    </citation>
    <scope>NUCLEOTIDE SEQUENCE [LARGE SCALE GENOMIC DNA]</scope>
    <source>
        <strain evidence="1 2">EXF-2788</strain>
    </source>
</reference>